<evidence type="ECO:0000256" key="1">
    <source>
        <dbReference type="SAM" id="SignalP"/>
    </source>
</evidence>
<gene>
    <name evidence="3" type="ORF">SAMN04488132_10914</name>
</gene>
<dbReference type="STRING" id="413434.SAMN04488132_10914"/>
<feature type="domain" description="Outer membrane protein beta-barrel" evidence="2">
    <location>
        <begin position="451"/>
        <end position="907"/>
    </location>
</feature>
<evidence type="ECO:0000313" key="4">
    <source>
        <dbReference type="Proteomes" id="UP000190888"/>
    </source>
</evidence>
<dbReference type="InterPro" id="IPR008969">
    <property type="entry name" value="CarboxyPept-like_regulatory"/>
</dbReference>
<dbReference type="EMBL" id="FUWH01000009">
    <property type="protein sequence ID" value="SKA05639.1"/>
    <property type="molecule type" value="Genomic_DNA"/>
</dbReference>
<dbReference type="SUPFAM" id="SSF49464">
    <property type="entry name" value="Carboxypeptidase regulatory domain-like"/>
    <property type="match status" value="1"/>
</dbReference>
<dbReference type="Gene3D" id="2.60.40.1120">
    <property type="entry name" value="Carboxypeptidase-like, regulatory domain"/>
    <property type="match status" value="1"/>
</dbReference>
<dbReference type="Proteomes" id="UP000190888">
    <property type="component" value="Unassembled WGS sequence"/>
</dbReference>
<proteinExistence type="predicted"/>
<organism evidence="3 4">
    <name type="scientific">Sediminibacterium ginsengisoli</name>
    <dbReference type="NCBI Taxonomy" id="413434"/>
    <lineage>
        <taxon>Bacteria</taxon>
        <taxon>Pseudomonadati</taxon>
        <taxon>Bacteroidota</taxon>
        <taxon>Chitinophagia</taxon>
        <taxon>Chitinophagales</taxon>
        <taxon>Chitinophagaceae</taxon>
        <taxon>Sediminibacterium</taxon>
    </lineage>
</organism>
<dbReference type="AlphaFoldDB" id="A0A1T4QPG5"/>
<evidence type="ECO:0000259" key="2">
    <source>
        <dbReference type="Pfam" id="PF14905"/>
    </source>
</evidence>
<keyword evidence="4" id="KW-1185">Reference proteome</keyword>
<keyword evidence="3" id="KW-0675">Receptor</keyword>
<dbReference type="InterPro" id="IPR041700">
    <property type="entry name" value="OMP_b-brl_3"/>
</dbReference>
<keyword evidence="1" id="KW-0732">Signal</keyword>
<dbReference type="Pfam" id="PF14905">
    <property type="entry name" value="OMP_b-brl_3"/>
    <property type="match status" value="1"/>
</dbReference>
<feature type="chain" id="PRO_5012142834" evidence="1">
    <location>
        <begin position="22"/>
        <end position="920"/>
    </location>
</feature>
<name>A0A1T4QPG5_9BACT</name>
<dbReference type="SUPFAM" id="SSF56935">
    <property type="entry name" value="Porins"/>
    <property type="match status" value="1"/>
</dbReference>
<protein>
    <submittedName>
        <fullName evidence="3">Outer membrane receptor proteins, mostly Fe transport</fullName>
    </submittedName>
</protein>
<dbReference type="RefSeq" id="WP_078832124.1">
    <property type="nucleotide sequence ID" value="NZ_FUWH01000009.1"/>
</dbReference>
<feature type="signal peptide" evidence="1">
    <location>
        <begin position="1"/>
        <end position="21"/>
    </location>
</feature>
<accession>A0A1T4QPG5</accession>
<evidence type="ECO:0000313" key="3">
    <source>
        <dbReference type="EMBL" id="SKA05639.1"/>
    </source>
</evidence>
<sequence length="920" mass="103961">MKKTAAFLTIICAFLCAYSYGQESVVKGNVTDTVSKQHLYNAVITLQRAKDSVLVKYLRADVKGNFEAKVPAGKYLMMVSYPGYVEMIDTVVLSQTPLDMGRIALNTKAHLLQEVIVKQTIAPIRIKGDTTIYMADSFRVKPGATVEDLLKVLPGMTVNSKGEITTQGQKVQKVYVDGDEFFGDDPTMATQNLNSKDVAQVQVFDKKSDQATLTGIDDGEKQKAINLVMKEDAKKGYFGKVEAGTDFNKYYQAKATANRFTSTMKAGAYLTADRTGRNGMSWEEMQDFGNVTTVMDGGDMYMYSEGDEFSSYNTQGIPENLQGSLMYNKKFGKLKSNITNNYTYNHQNLAGESLTESTYILPDSVYYNNLYQQNKSSRLKHTINTKNELKLDSSTTLTINARGSWGRSEQNSLRNGEYLNSKFDTVNTSRRNNYSKGDNSALKADIFLKKTLNKAGTRSFTISTGFTRNTSNSDGYLTNRTDYYNPAGFIDSSQLIDQRKTGENSSSSIQALASYIQPLSKKMSLNLNYTFNTSNSEQDSRSFEKKAGKYDSLNLLFSNHFKYVNTSHRGGLTFNYINKKVTVRAGLAVQELSLKQTNIYKDSSFARDFTNFFPSANFRWKFSQTGNFNLNYNGNTQQPSLSQLQPILNNIDPLNLTIGNPNLKPAFRHSFSLNLGEYKVLTNRNIYFYASYNFTENAFTSRSDVDDKGKRTNQTVNVGGNYDYYTQLSYGRQIKALKLDFSFGPRFNGSRYKSFINSKENVTNSYSITPSLSLNKSVEKKFYAWLSYNPTFNHSESSVNSGSVTEYWIQTIYFELNVSAVKGWVLNTDIDANFRQKLSASERSTNAFIWNASLEKKLFKKQDITAIFSVNDILNQRIGFSRSINSNFITQNTYTTVGNYVMLSLRWKFNKNKKQNEDED</sequence>
<dbReference type="OrthoDB" id="606930at2"/>
<reference evidence="3 4" key="1">
    <citation type="submission" date="2017-02" db="EMBL/GenBank/DDBJ databases">
        <authorList>
            <person name="Peterson S.W."/>
        </authorList>
    </citation>
    <scope>NUCLEOTIDE SEQUENCE [LARGE SCALE GENOMIC DNA]</scope>
    <source>
        <strain evidence="3 4">DSM 22335</strain>
    </source>
</reference>